<keyword evidence="2" id="KW-1185">Reference proteome</keyword>
<organism evidence="1 2">
    <name type="scientific">Heracleum sosnowskyi</name>
    <dbReference type="NCBI Taxonomy" id="360622"/>
    <lineage>
        <taxon>Eukaryota</taxon>
        <taxon>Viridiplantae</taxon>
        <taxon>Streptophyta</taxon>
        <taxon>Embryophyta</taxon>
        <taxon>Tracheophyta</taxon>
        <taxon>Spermatophyta</taxon>
        <taxon>Magnoliopsida</taxon>
        <taxon>eudicotyledons</taxon>
        <taxon>Gunneridae</taxon>
        <taxon>Pentapetalae</taxon>
        <taxon>asterids</taxon>
        <taxon>campanulids</taxon>
        <taxon>Apiales</taxon>
        <taxon>Apiaceae</taxon>
        <taxon>Apioideae</taxon>
        <taxon>apioid superclade</taxon>
        <taxon>Tordylieae</taxon>
        <taxon>Tordyliinae</taxon>
        <taxon>Heracleum</taxon>
    </lineage>
</organism>
<dbReference type="EMBL" id="JAUIZM010000008">
    <property type="protein sequence ID" value="KAK1367898.1"/>
    <property type="molecule type" value="Genomic_DNA"/>
</dbReference>
<gene>
    <name evidence="1" type="ORF">POM88_033990</name>
</gene>
<dbReference type="Proteomes" id="UP001237642">
    <property type="component" value="Unassembled WGS sequence"/>
</dbReference>
<protein>
    <submittedName>
        <fullName evidence="1">Uncharacterized protein</fullName>
    </submittedName>
</protein>
<reference evidence="1" key="2">
    <citation type="submission" date="2023-05" db="EMBL/GenBank/DDBJ databases">
        <authorList>
            <person name="Schelkunov M.I."/>
        </authorList>
    </citation>
    <scope>NUCLEOTIDE SEQUENCE</scope>
    <source>
        <strain evidence="1">Hsosn_3</strain>
        <tissue evidence="1">Leaf</tissue>
    </source>
</reference>
<accession>A0AAD8HJJ7</accession>
<sequence length="154" mass="17283">MSSEAMNFTAYSSSVSSSSGYELQFSNYTGHGEPPQSKFIASAANTFYNIIFPGERQYYEKIFADVRAVPYDDCFLSILELATDLNNLYGLKSYYIISKSVCCFGPVQGSGDPELLIMIGTEYQLKLSTEILQATQDYVSSIWHRFCTVEDVMD</sequence>
<name>A0AAD8HJJ7_9APIA</name>
<reference evidence="1" key="1">
    <citation type="submission" date="2023-02" db="EMBL/GenBank/DDBJ databases">
        <title>Genome of toxic invasive species Heracleum sosnowskyi carries increased number of genes despite the absence of recent whole-genome duplications.</title>
        <authorList>
            <person name="Schelkunov M."/>
            <person name="Shtratnikova V."/>
            <person name="Makarenko M."/>
            <person name="Klepikova A."/>
            <person name="Omelchenko D."/>
            <person name="Novikova G."/>
            <person name="Obukhova E."/>
            <person name="Bogdanov V."/>
            <person name="Penin A."/>
            <person name="Logacheva M."/>
        </authorList>
    </citation>
    <scope>NUCLEOTIDE SEQUENCE</scope>
    <source>
        <strain evidence="1">Hsosn_3</strain>
        <tissue evidence="1">Leaf</tissue>
    </source>
</reference>
<comment type="caution">
    <text evidence="1">The sequence shown here is derived from an EMBL/GenBank/DDBJ whole genome shotgun (WGS) entry which is preliminary data.</text>
</comment>
<evidence type="ECO:0000313" key="2">
    <source>
        <dbReference type="Proteomes" id="UP001237642"/>
    </source>
</evidence>
<dbReference type="AlphaFoldDB" id="A0AAD8HJJ7"/>
<evidence type="ECO:0000313" key="1">
    <source>
        <dbReference type="EMBL" id="KAK1367898.1"/>
    </source>
</evidence>
<proteinExistence type="predicted"/>